<accession>A0A6A6U3S6</accession>
<organism evidence="2 3">
    <name type="scientific">Microthyrium microscopicum</name>
    <dbReference type="NCBI Taxonomy" id="703497"/>
    <lineage>
        <taxon>Eukaryota</taxon>
        <taxon>Fungi</taxon>
        <taxon>Dikarya</taxon>
        <taxon>Ascomycota</taxon>
        <taxon>Pezizomycotina</taxon>
        <taxon>Dothideomycetes</taxon>
        <taxon>Dothideomycetes incertae sedis</taxon>
        <taxon>Microthyriales</taxon>
        <taxon>Microthyriaceae</taxon>
        <taxon>Microthyrium</taxon>
    </lineage>
</organism>
<dbReference type="AlphaFoldDB" id="A0A6A6U3S6"/>
<feature type="region of interest" description="Disordered" evidence="1">
    <location>
        <begin position="172"/>
        <end position="233"/>
    </location>
</feature>
<proteinExistence type="predicted"/>
<dbReference type="EMBL" id="MU004238">
    <property type="protein sequence ID" value="KAF2666915.1"/>
    <property type="molecule type" value="Genomic_DNA"/>
</dbReference>
<keyword evidence="3" id="KW-1185">Reference proteome</keyword>
<feature type="compositionally biased region" description="Low complexity" evidence="1">
    <location>
        <begin position="210"/>
        <end position="219"/>
    </location>
</feature>
<feature type="compositionally biased region" description="Polar residues" evidence="1">
    <location>
        <begin position="89"/>
        <end position="115"/>
    </location>
</feature>
<dbReference type="Proteomes" id="UP000799302">
    <property type="component" value="Unassembled WGS sequence"/>
</dbReference>
<name>A0A6A6U3S6_9PEZI</name>
<feature type="compositionally biased region" description="Polar residues" evidence="1">
    <location>
        <begin position="224"/>
        <end position="233"/>
    </location>
</feature>
<protein>
    <submittedName>
        <fullName evidence="2">Uncharacterized protein</fullName>
    </submittedName>
</protein>
<feature type="region of interest" description="Disordered" evidence="1">
    <location>
        <begin position="89"/>
        <end position="134"/>
    </location>
</feature>
<gene>
    <name evidence="2" type="ORF">BT63DRAFT_323791</name>
</gene>
<reference evidence="2" key="1">
    <citation type="journal article" date="2020" name="Stud. Mycol.">
        <title>101 Dothideomycetes genomes: a test case for predicting lifestyles and emergence of pathogens.</title>
        <authorList>
            <person name="Haridas S."/>
            <person name="Albert R."/>
            <person name="Binder M."/>
            <person name="Bloem J."/>
            <person name="Labutti K."/>
            <person name="Salamov A."/>
            <person name="Andreopoulos B."/>
            <person name="Baker S."/>
            <person name="Barry K."/>
            <person name="Bills G."/>
            <person name="Bluhm B."/>
            <person name="Cannon C."/>
            <person name="Castanera R."/>
            <person name="Culley D."/>
            <person name="Daum C."/>
            <person name="Ezra D."/>
            <person name="Gonzalez J."/>
            <person name="Henrissat B."/>
            <person name="Kuo A."/>
            <person name="Liang C."/>
            <person name="Lipzen A."/>
            <person name="Lutzoni F."/>
            <person name="Magnuson J."/>
            <person name="Mondo S."/>
            <person name="Nolan M."/>
            <person name="Ohm R."/>
            <person name="Pangilinan J."/>
            <person name="Park H.-J."/>
            <person name="Ramirez L."/>
            <person name="Alfaro M."/>
            <person name="Sun H."/>
            <person name="Tritt A."/>
            <person name="Yoshinaga Y."/>
            <person name="Zwiers L.-H."/>
            <person name="Turgeon B."/>
            <person name="Goodwin S."/>
            <person name="Spatafora J."/>
            <person name="Crous P."/>
            <person name="Grigoriev I."/>
        </authorList>
    </citation>
    <scope>NUCLEOTIDE SEQUENCE</scope>
    <source>
        <strain evidence="2">CBS 115976</strain>
    </source>
</reference>
<feature type="compositionally biased region" description="Low complexity" evidence="1">
    <location>
        <begin position="11"/>
        <end position="26"/>
    </location>
</feature>
<feature type="region of interest" description="Disordered" evidence="1">
    <location>
        <begin position="1"/>
        <end position="28"/>
    </location>
</feature>
<evidence type="ECO:0000313" key="2">
    <source>
        <dbReference type="EMBL" id="KAF2666915.1"/>
    </source>
</evidence>
<sequence length="348" mass="37086">MSNPFQEAAQRRPSAAASSLSSQTTSKTDVQIVQDAGWNDWNDFLTSLRSSRIYTDAKEIVLALRISADRKAQKVVEEVAARHKIDLSTLSNTSSPFPARKSQSTAIAGPSTSTRARPAAPTPESPTSFFAPSGSEPSIYAPRISGAIAPPSSFIPRPIASNPFSNNIPQPAAHASPPFTHISPTSIHKPPSLSRSSMPTFSPTTALPQATATSTFSSSHTKRNSIAPSDSISCVGQRRVPKASNILCPHGSALQNCIPESSLIGVSLIGEGLPIGLSQSQATERAAYARGERDGWTLGNKHGEDVGYGDGYDEGIEQGYFEAMEDVRKSTINMYREQKEKGFGLRAG</sequence>
<feature type="compositionally biased region" description="Polar residues" evidence="1">
    <location>
        <begin position="193"/>
        <end position="208"/>
    </location>
</feature>
<evidence type="ECO:0000256" key="1">
    <source>
        <dbReference type="SAM" id="MobiDB-lite"/>
    </source>
</evidence>
<evidence type="ECO:0000313" key="3">
    <source>
        <dbReference type="Proteomes" id="UP000799302"/>
    </source>
</evidence>